<evidence type="ECO:0000256" key="6">
    <source>
        <dbReference type="SAM" id="Phobius"/>
    </source>
</evidence>
<dbReference type="Pfam" id="PF03600">
    <property type="entry name" value="CitMHS"/>
    <property type="match status" value="1"/>
</dbReference>
<feature type="transmembrane region" description="Helical" evidence="6">
    <location>
        <begin position="285"/>
        <end position="306"/>
    </location>
</feature>
<dbReference type="InterPro" id="IPR014738">
    <property type="entry name" value="Citrate_transporter"/>
</dbReference>
<dbReference type="GO" id="GO:0015128">
    <property type="term" value="F:gluconate transmembrane transporter activity"/>
    <property type="evidence" value="ECO:0007669"/>
    <property type="project" value="InterPro"/>
</dbReference>
<accession>A0A7Y7XUE0</accession>
<dbReference type="PANTHER" id="PTHR30354:SF26">
    <property type="entry name" value="TRANSPORTER, PUTATIVE-RELATED"/>
    <property type="match status" value="1"/>
</dbReference>
<proteinExistence type="predicted"/>
<feature type="domain" description="Citrate transporter-like" evidence="7">
    <location>
        <begin position="15"/>
        <end position="376"/>
    </location>
</feature>
<keyword evidence="2" id="KW-0813">Transport</keyword>
<feature type="transmembrane region" description="Helical" evidence="6">
    <location>
        <begin position="408"/>
        <end position="429"/>
    </location>
</feature>
<evidence type="ECO:0000256" key="3">
    <source>
        <dbReference type="ARBA" id="ARBA00022692"/>
    </source>
</evidence>
<evidence type="ECO:0000313" key="8">
    <source>
        <dbReference type="EMBL" id="NWC12510.1"/>
    </source>
</evidence>
<keyword evidence="5 6" id="KW-0472">Membrane</keyword>
<feature type="transmembrane region" description="Helical" evidence="6">
    <location>
        <begin position="176"/>
        <end position="194"/>
    </location>
</feature>
<dbReference type="InterPro" id="IPR004680">
    <property type="entry name" value="Cit_transptr-like_dom"/>
</dbReference>
<evidence type="ECO:0000256" key="5">
    <source>
        <dbReference type="ARBA" id="ARBA00023136"/>
    </source>
</evidence>
<dbReference type="InterPro" id="IPR003474">
    <property type="entry name" value="Glcn_transporter"/>
</dbReference>
<dbReference type="GeneID" id="57662952"/>
<feature type="transmembrane region" description="Helical" evidence="6">
    <location>
        <begin position="230"/>
        <end position="250"/>
    </location>
</feature>
<evidence type="ECO:0000256" key="2">
    <source>
        <dbReference type="ARBA" id="ARBA00022448"/>
    </source>
</evidence>
<gene>
    <name evidence="8" type="ORF">HX845_02535</name>
</gene>
<feature type="transmembrane region" description="Helical" evidence="6">
    <location>
        <begin position="97"/>
        <end position="126"/>
    </location>
</feature>
<dbReference type="NCBIfam" id="TIGR00784">
    <property type="entry name" value="citMHS"/>
    <property type="match status" value="1"/>
</dbReference>
<evidence type="ECO:0000256" key="4">
    <source>
        <dbReference type="ARBA" id="ARBA00022989"/>
    </source>
</evidence>
<evidence type="ECO:0000256" key="1">
    <source>
        <dbReference type="ARBA" id="ARBA00004141"/>
    </source>
</evidence>
<evidence type="ECO:0000313" key="9">
    <source>
        <dbReference type="Proteomes" id="UP000517547"/>
    </source>
</evidence>
<evidence type="ECO:0000259" key="7">
    <source>
        <dbReference type="Pfam" id="PF03600"/>
    </source>
</evidence>
<protein>
    <submittedName>
        <fullName evidence="8">Citrate transporter</fullName>
    </submittedName>
</protein>
<dbReference type="EMBL" id="JACAQE010000001">
    <property type="protein sequence ID" value="NWC12510.1"/>
    <property type="molecule type" value="Genomic_DNA"/>
</dbReference>
<name>A0A7Y7XUE0_9PSED</name>
<feature type="transmembrane region" description="Helical" evidence="6">
    <location>
        <begin position="138"/>
        <end position="156"/>
    </location>
</feature>
<feature type="transmembrane region" description="Helical" evidence="6">
    <location>
        <begin position="256"/>
        <end position="273"/>
    </location>
</feature>
<sequence>MLATLGVITILCLLAAVMSKRLSPLVALIALPIIAALLGGFGLQTSAFIVTGIKNVAPVVGMFVFAILFFGVMTDAGMLDPIIDRILRTVGTRPTRIVMGTALLALLVHLDGSGAVTFLVTVPAMLPLYTRLGIDRRILACVAAMAAGVNFLPWTGPVLRSSAALHVPVADLFQPLIPVQIVGLLFVFASAWWLGRREERRLGLGAGAAVDSVPTRVIGAEEERLRRPRLFWANLLLTVLVMVVMIAGWVDPVVMFMLGTVVALCLNYPNVDAQRARIDAHAKTALTMASILLAAGVFTGIMQGTGMLKAMAEVAVAQIPAGHGKLIPAVVGFLSMPLSLLFDPDSFYFGVMPVIAEVGKALGVEPLQVAQASLLGVHTTGFPVSPLTPATFLLVGLCKIELADHQRFTIPFLFAASVLMTLTALLLGVF</sequence>
<dbReference type="AlphaFoldDB" id="A0A7Y7XUE0"/>
<dbReference type="RefSeq" id="WP_017127960.1">
    <property type="nucleotide sequence ID" value="NZ_JACAOK010000036.1"/>
</dbReference>
<keyword evidence="3 6" id="KW-0812">Transmembrane</keyword>
<organism evidence="8 9">
    <name type="scientific">Pseudomonas gingeri</name>
    <dbReference type="NCBI Taxonomy" id="117681"/>
    <lineage>
        <taxon>Bacteria</taxon>
        <taxon>Pseudomonadati</taxon>
        <taxon>Pseudomonadota</taxon>
        <taxon>Gammaproteobacteria</taxon>
        <taxon>Pseudomonadales</taxon>
        <taxon>Pseudomonadaceae</taxon>
        <taxon>Pseudomonas</taxon>
    </lineage>
</organism>
<dbReference type="PANTHER" id="PTHR30354">
    <property type="entry name" value="GNT FAMILY GLUCONATE TRANSPORTER"/>
    <property type="match status" value="1"/>
</dbReference>
<dbReference type="Proteomes" id="UP000517547">
    <property type="component" value="Unassembled WGS sequence"/>
</dbReference>
<comment type="subcellular location">
    <subcellularLocation>
        <location evidence="1">Membrane</location>
        <topology evidence="1">Multi-pass membrane protein</topology>
    </subcellularLocation>
</comment>
<dbReference type="GO" id="GO:0015137">
    <property type="term" value="F:citrate transmembrane transporter activity"/>
    <property type="evidence" value="ECO:0007669"/>
    <property type="project" value="InterPro"/>
</dbReference>
<dbReference type="GO" id="GO:0005886">
    <property type="term" value="C:plasma membrane"/>
    <property type="evidence" value="ECO:0007669"/>
    <property type="project" value="TreeGrafter"/>
</dbReference>
<feature type="transmembrane region" description="Helical" evidence="6">
    <location>
        <begin position="56"/>
        <end position="77"/>
    </location>
</feature>
<keyword evidence="4 6" id="KW-1133">Transmembrane helix</keyword>
<comment type="caution">
    <text evidence="8">The sequence shown here is derived from an EMBL/GenBank/DDBJ whole genome shotgun (WGS) entry which is preliminary data.</text>
</comment>
<feature type="transmembrane region" description="Helical" evidence="6">
    <location>
        <begin position="29"/>
        <end position="49"/>
    </location>
</feature>
<reference evidence="8 9" key="1">
    <citation type="submission" date="2020-04" db="EMBL/GenBank/DDBJ databases">
        <title>Molecular characterization of pseudomonads from Agaricus bisporus reveal novel blotch 2 pathogens in Western Europe.</title>
        <authorList>
            <person name="Taparia T."/>
            <person name="Krijger M."/>
            <person name="Haynes E."/>
            <person name="Elpinstone J.G."/>
            <person name="Noble R."/>
            <person name="Van Der Wolf J."/>
        </authorList>
    </citation>
    <scope>NUCLEOTIDE SEQUENCE [LARGE SCALE GENOMIC DNA]</scope>
    <source>
        <strain evidence="8 9">IPO3738</strain>
    </source>
</reference>